<evidence type="ECO:0000313" key="5">
    <source>
        <dbReference type="Proteomes" id="UP001597138"/>
    </source>
</evidence>
<keyword evidence="2" id="KW-0732">Signal</keyword>
<comment type="subcellular location">
    <subcellularLocation>
        <location evidence="1">Secreted</location>
    </subcellularLocation>
</comment>
<name>A0ABW4HK12_9FLAO</name>
<reference evidence="5" key="1">
    <citation type="journal article" date="2019" name="Int. J. Syst. Evol. Microbiol.">
        <title>The Global Catalogue of Microorganisms (GCM) 10K type strain sequencing project: providing services to taxonomists for standard genome sequencing and annotation.</title>
        <authorList>
            <consortium name="The Broad Institute Genomics Platform"/>
            <consortium name="The Broad Institute Genome Sequencing Center for Infectious Disease"/>
            <person name="Wu L."/>
            <person name="Ma J."/>
        </authorList>
    </citation>
    <scope>NUCLEOTIDE SEQUENCE [LARGE SCALE GENOMIC DNA]</scope>
    <source>
        <strain evidence="5">CCUG 70865</strain>
    </source>
</reference>
<dbReference type="PANTHER" id="PTHR34216:SF3">
    <property type="entry name" value="POLY-BETA-1,6-N-ACETYL-D-GLUCOSAMINE N-DEACETYLASE"/>
    <property type="match status" value="1"/>
</dbReference>
<dbReference type="EMBL" id="JBHUDZ010000018">
    <property type="protein sequence ID" value="MFD1605953.1"/>
    <property type="molecule type" value="Genomic_DNA"/>
</dbReference>
<keyword evidence="4" id="KW-0378">Hydrolase</keyword>
<dbReference type="GO" id="GO:0016787">
    <property type="term" value="F:hydrolase activity"/>
    <property type="evidence" value="ECO:0007669"/>
    <property type="project" value="UniProtKB-KW"/>
</dbReference>
<evidence type="ECO:0000256" key="2">
    <source>
        <dbReference type="ARBA" id="ARBA00022729"/>
    </source>
</evidence>
<dbReference type="InterPro" id="IPR002509">
    <property type="entry name" value="NODB_dom"/>
</dbReference>
<dbReference type="EC" id="3.-.-.-" evidence="4"/>
<dbReference type="SUPFAM" id="SSF88713">
    <property type="entry name" value="Glycoside hydrolase/deacetylase"/>
    <property type="match status" value="1"/>
</dbReference>
<dbReference type="PROSITE" id="PS51677">
    <property type="entry name" value="NODB"/>
    <property type="match status" value="1"/>
</dbReference>
<keyword evidence="5" id="KW-1185">Reference proteome</keyword>
<dbReference type="RefSeq" id="WP_379813764.1">
    <property type="nucleotide sequence ID" value="NZ_JBHUDZ010000018.1"/>
</dbReference>
<comment type="caution">
    <text evidence="4">The sequence shown here is derived from an EMBL/GenBank/DDBJ whole genome shotgun (WGS) entry which is preliminary data.</text>
</comment>
<accession>A0ABW4HK12</accession>
<dbReference type="Proteomes" id="UP001597138">
    <property type="component" value="Unassembled WGS sequence"/>
</dbReference>
<dbReference type="PANTHER" id="PTHR34216">
    <property type="match status" value="1"/>
</dbReference>
<dbReference type="CDD" id="cd10918">
    <property type="entry name" value="CE4_NodB_like_5s_6s"/>
    <property type="match status" value="1"/>
</dbReference>
<proteinExistence type="predicted"/>
<sequence length="225" mass="26744">MESNKWTISVKKLEQQFQFLKDNNYQTFHFSELDLMKKIPKKSIVLTFDDVTENQFIHVVPLLEKFNLKASFFIPFFYVGKTDLWNNTPVDLQQKIMSIDQLKLLNAEKIELGYHSYAHKKYESLNASEIENDFAKCEEVIKQSNLKIYPVLAYPFGNYPKNDSQKNDFKRILSHNKIKFGLRIGNRRNTFPFKNRFEIKRIEIEGKDSLMVFRLKIKLGKLKLF</sequence>
<dbReference type="Pfam" id="PF01522">
    <property type="entry name" value="Polysacc_deac_1"/>
    <property type="match status" value="1"/>
</dbReference>
<protein>
    <submittedName>
        <fullName evidence="4">Polysaccharide deacetylase family protein</fullName>
        <ecNumber evidence="4">3.-.-.-</ecNumber>
    </submittedName>
</protein>
<feature type="domain" description="NodB homology" evidence="3">
    <location>
        <begin position="42"/>
        <end position="225"/>
    </location>
</feature>
<dbReference type="InterPro" id="IPR051398">
    <property type="entry name" value="Polysacch_Deacetylase"/>
</dbReference>
<dbReference type="Gene3D" id="3.20.20.370">
    <property type="entry name" value="Glycoside hydrolase/deacetylase"/>
    <property type="match status" value="1"/>
</dbReference>
<evidence type="ECO:0000313" key="4">
    <source>
        <dbReference type="EMBL" id="MFD1605953.1"/>
    </source>
</evidence>
<dbReference type="InterPro" id="IPR011330">
    <property type="entry name" value="Glyco_hydro/deAcase_b/a-brl"/>
</dbReference>
<evidence type="ECO:0000259" key="3">
    <source>
        <dbReference type="PROSITE" id="PS51677"/>
    </source>
</evidence>
<organism evidence="4 5">
    <name type="scientific">Flavobacterium artemisiae</name>
    <dbReference type="NCBI Taxonomy" id="2126556"/>
    <lineage>
        <taxon>Bacteria</taxon>
        <taxon>Pseudomonadati</taxon>
        <taxon>Bacteroidota</taxon>
        <taxon>Flavobacteriia</taxon>
        <taxon>Flavobacteriales</taxon>
        <taxon>Flavobacteriaceae</taxon>
        <taxon>Flavobacterium</taxon>
    </lineage>
</organism>
<gene>
    <name evidence="4" type="ORF">ACFSC2_24655</name>
</gene>
<evidence type="ECO:0000256" key="1">
    <source>
        <dbReference type="ARBA" id="ARBA00004613"/>
    </source>
</evidence>